<gene>
    <name evidence="2" type="ORF">LWI28_023169</name>
</gene>
<dbReference type="CDD" id="cd00167">
    <property type="entry name" value="SANT"/>
    <property type="match status" value="1"/>
</dbReference>
<proteinExistence type="predicted"/>
<evidence type="ECO:0000313" key="2">
    <source>
        <dbReference type="EMBL" id="KAI9174821.1"/>
    </source>
</evidence>
<dbReference type="EMBL" id="JAJSOW010000103">
    <property type="protein sequence ID" value="KAI9174821.1"/>
    <property type="molecule type" value="Genomic_DNA"/>
</dbReference>
<feature type="compositionally biased region" description="Low complexity" evidence="1">
    <location>
        <begin position="61"/>
        <end position="77"/>
    </location>
</feature>
<dbReference type="Proteomes" id="UP001064489">
    <property type="component" value="Chromosome 8"/>
</dbReference>
<dbReference type="PANTHER" id="PTHR46872">
    <property type="entry name" value="DNA BINDING PROTEIN"/>
    <property type="match status" value="1"/>
</dbReference>
<evidence type="ECO:0000313" key="3">
    <source>
        <dbReference type="Proteomes" id="UP001064489"/>
    </source>
</evidence>
<reference evidence="2" key="1">
    <citation type="journal article" date="2022" name="Plant J.">
        <title>Strategies of tolerance reflected in two North American maple genomes.</title>
        <authorList>
            <person name="McEvoy S.L."/>
            <person name="Sezen U.U."/>
            <person name="Trouern-Trend A."/>
            <person name="McMahon S.M."/>
            <person name="Schaberg P.G."/>
            <person name="Yang J."/>
            <person name="Wegrzyn J.L."/>
            <person name="Swenson N.G."/>
        </authorList>
    </citation>
    <scope>NUCLEOTIDE SEQUENCE</scope>
    <source>
        <strain evidence="2">91603</strain>
    </source>
</reference>
<feature type="region of interest" description="Disordered" evidence="1">
    <location>
        <begin position="54"/>
        <end position="110"/>
    </location>
</feature>
<dbReference type="PANTHER" id="PTHR46872:SF10">
    <property type="entry name" value="MYB-LIKE DOMAIN-CONTAINING PROTEIN"/>
    <property type="match status" value="1"/>
</dbReference>
<protein>
    <submittedName>
        <fullName evidence="2">Uncharacterized protein</fullName>
    </submittedName>
</protein>
<dbReference type="InterPro" id="IPR001005">
    <property type="entry name" value="SANT/Myb"/>
</dbReference>
<keyword evidence="3" id="KW-1185">Reference proteome</keyword>
<feature type="region of interest" description="Disordered" evidence="1">
    <location>
        <begin position="466"/>
        <end position="488"/>
    </location>
</feature>
<accession>A0AAD5IRX3</accession>
<reference evidence="2" key="2">
    <citation type="submission" date="2023-02" db="EMBL/GenBank/DDBJ databases">
        <authorList>
            <person name="Swenson N.G."/>
            <person name="Wegrzyn J.L."/>
            <person name="Mcevoy S.L."/>
        </authorList>
    </citation>
    <scope>NUCLEOTIDE SEQUENCE</scope>
    <source>
        <strain evidence="2">91603</strain>
        <tissue evidence="2">Leaf</tissue>
    </source>
</reference>
<evidence type="ECO:0000256" key="1">
    <source>
        <dbReference type="SAM" id="MobiDB-lite"/>
    </source>
</evidence>
<comment type="caution">
    <text evidence="2">The sequence shown here is derived from an EMBL/GenBank/DDBJ whole genome shotgun (WGS) entry which is preliminary data.</text>
</comment>
<name>A0AAD5IRX3_ACENE</name>
<organism evidence="2 3">
    <name type="scientific">Acer negundo</name>
    <name type="common">Box elder</name>
    <dbReference type="NCBI Taxonomy" id="4023"/>
    <lineage>
        <taxon>Eukaryota</taxon>
        <taxon>Viridiplantae</taxon>
        <taxon>Streptophyta</taxon>
        <taxon>Embryophyta</taxon>
        <taxon>Tracheophyta</taxon>
        <taxon>Spermatophyta</taxon>
        <taxon>Magnoliopsida</taxon>
        <taxon>eudicotyledons</taxon>
        <taxon>Gunneridae</taxon>
        <taxon>Pentapetalae</taxon>
        <taxon>rosids</taxon>
        <taxon>malvids</taxon>
        <taxon>Sapindales</taxon>
        <taxon>Sapindaceae</taxon>
        <taxon>Hippocastanoideae</taxon>
        <taxon>Acereae</taxon>
        <taxon>Acer</taxon>
    </lineage>
</organism>
<sequence>MRSPPLIFFDDPDRSVGEATPSISRATVSASPTISSFSQIFFFAFFHMSRGSESKKTHDCPSGSGSGSEKSSPLSLSTRKRNNHPLSDDEGGSLPLRRSSNHVRVKSGFTNTADSPLSVSRIKDKKYGPLDLGGNPFNKSWVDAVLRMFAPAPGVLLSDASHSSPVIPRSQDALLMTPPRSLKLAKVKKEEGSKHRLIPVGILKLPLASSQLGSSSVLELKARLGYDCGKPSILASLSPAHASGSTSLKTASASIYPSKPSLDKGKGILKFNKAPVPKEKEVLALSDEKVVVVFKCCCPGGGVASLSLTPTSEVVAKGSAIVAEGFKCFLALEQPVVSFQEELRLYERRRAAQKPRLNKLSMPCFTYLRRSGRQMRLKPRQLGMRCTILLYNLKKRLLSQSIMVEKRPFDGEEIFEVSSKQVRQDEHSNQLFSSSELVFPEDGPHISDTSGGATFIQSNTGFDKKLASEQGNTGDVEISGPGCISSSTSEEETPVHVLYFSEYYNPERPTRTMAHCADIYSLLLDHPPRKPIPIGPNHQADIPACGKKTSNHVGTSEIVLGTAGDEYEKVLMGTCVIPMPDSSSYNDYQQVGKGRIDCLCENGGSIRCVRQHIVQVREKLREYIGMGRFVELGLVDMGEIVADKWSDGEEQLFHKIVYSNPFTLGKKFWEILSIVFPYRSKMEIVSYYFNVFMLRRRAEQNRCYPVNIDSDNDEWLGSDEKDEASSGKLLNSSSCNVYCENWPSSNFNEYVMESYDELAYSSKVDLLPTCSMIEEVFGDGSWNCKARDSKSMQ</sequence>
<dbReference type="AlphaFoldDB" id="A0AAD5IRX3"/>